<protein>
    <submittedName>
        <fullName evidence="1">Uncharacterized protein</fullName>
    </submittedName>
</protein>
<dbReference type="RefSeq" id="WP_147714842.1">
    <property type="nucleotide sequence ID" value="NZ_VKAD01000003.1"/>
</dbReference>
<reference evidence="1 2" key="1">
    <citation type="submission" date="2019-07" db="EMBL/GenBank/DDBJ databases">
        <title>Reinekea sp. strain SSH23 genome sequencing and assembly.</title>
        <authorList>
            <person name="Kim I."/>
        </authorList>
    </citation>
    <scope>NUCLEOTIDE SEQUENCE [LARGE SCALE GENOMIC DNA]</scope>
    <source>
        <strain evidence="1 2">SSH23</strain>
    </source>
</reference>
<keyword evidence="2" id="KW-1185">Reference proteome</keyword>
<evidence type="ECO:0000313" key="2">
    <source>
        <dbReference type="Proteomes" id="UP000321764"/>
    </source>
</evidence>
<evidence type="ECO:0000313" key="1">
    <source>
        <dbReference type="EMBL" id="TXR51347.1"/>
    </source>
</evidence>
<gene>
    <name evidence="1" type="ORF">FME95_12505</name>
</gene>
<proteinExistence type="predicted"/>
<dbReference type="Proteomes" id="UP000321764">
    <property type="component" value="Unassembled WGS sequence"/>
</dbReference>
<comment type="caution">
    <text evidence="1">The sequence shown here is derived from an EMBL/GenBank/DDBJ whole genome shotgun (WGS) entry which is preliminary data.</text>
</comment>
<name>A0A5C8Z1F3_9GAMM</name>
<organism evidence="1 2">
    <name type="scientific">Reinekea thalattae</name>
    <dbReference type="NCBI Taxonomy" id="2593301"/>
    <lineage>
        <taxon>Bacteria</taxon>
        <taxon>Pseudomonadati</taxon>
        <taxon>Pseudomonadota</taxon>
        <taxon>Gammaproteobacteria</taxon>
        <taxon>Oceanospirillales</taxon>
        <taxon>Saccharospirillaceae</taxon>
        <taxon>Reinekea</taxon>
    </lineage>
</organism>
<dbReference type="AlphaFoldDB" id="A0A5C8Z1F3"/>
<accession>A0A5C8Z1F3</accession>
<dbReference type="OrthoDB" id="6198092at2"/>
<dbReference type="EMBL" id="VKAD01000003">
    <property type="protein sequence ID" value="TXR51347.1"/>
    <property type="molecule type" value="Genomic_DNA"/>
</dbReference>
<sequence length="146" mass="17036">MKFLCDQHRAVVSQCIHKAKRSWQHTLLSARNYADKQNWQMALIYSGNSFEIAEIILLSQPCEQNIERYLQTSIEFAHALRNCHSRSNALALYDLVFSQLNNLDCNIDINTKMQPLKDVLFEPIDSVNLWMSKWHHLIGAKPEQLH</sequence>